<dbReference type="PROSITE" id="PS51118">
    <property type="entry name" value="HTH_HXLR"/>
    <property type="match status" value="1"/>
</dbReference>
<dbReference type="InterPro" id="IPR002577">
    <property type="entry name" value="HTH_HxlR"/>
</dbReference>
<protein>
    <submittedName>
        <fullName evidence="5">Transcriptional regulator</fullName>
    </submittedName>
</protein>
<evidence type="ECO:0000313" key="6">
    <source>
        <dbReference type="Proteomes" id="UP000601055"/>
    </source>
</evidence>
<dbReference type="SUPFAM" id="SSF46785">
    <property type="entry name" value="Winged helix' DNA-binding domain"/>
    <property type="match status" value="1"/>
</dbReference>
<dbReference type="InterPro" id="IPR036390">
    <property type="entry name" value="WH_DNA-bd_sf"/>
</dbReference>
<evidence type="ECO:0000259" key="4">
    <source>
        <dbReference type="PROSITE" id="PS51118"/>
    </source>
</evidence>
<dbReference type="Proteomes" id="UP000601055">
    <property type="component" value="Unassembled WGS sequence"/>
</dbReference>
<dbReference type="GO" id="GO:0003677">
    <property type="term" value="F:DNA binding"/>
    <property type="evidence" value="ECO:0007669"/>
    <property type="project" value="UniProtKB-KW"/>
</dbReference>
<feature type="domain" description="HTH hxlR-type" evidence="4">
    <location>
        <begin position="15"/>
        <end position="111"/>
    </location>
</feature>
<keyword evidence="2" id="KW-0238">DNA-binding</keyword>
<dbReference type="EMBL" id="WNXD01000001">
    <property type="protein sequence ID" value="MBB2145297.1"/>
    <property type="molecule type" value="Genomic_DNA"/>
</dbReference>
<evidence type="ECO:0000313" key="5">
    <source>
        <dbReference type="EMBL" id="MBB2145297.1"/>
    </source>
</evidence>
<dbReference type="Pfam" id="PF01638">
    <property type="entry name" value="HxlR"/>
    <property type="match status" value="1"/>
</dbReference>
<gene>
    <name evidence="5" type="ORF">GM921_07370</name>
</gene>
<keyword evidence="3" id="KW-0804">Transcription</keyword>
<sequence length="111" mass="12917">MDNKRKNKDFNPYNCGVTHFLNKVGGKWKVLVIHGINNGYNRFSLLQKAIPHISKQMLINQLKELVEDKIIERTEFVQIPPRVEYHISAYGKTLLPVILTIQEWGLKDMKA</sequence>
<organism evidence="5 6">
    <name type="scientific">Pedobacter planticolens</name>
    <dbReference type="NCBI Taxonomy" id="2679964"/>
    <lineage>
        <taxon>Bacteria</taxon>
        <taxon>Pseudomonadati</taxon>
        <taxon>Bacteroidota</taxon>
        <taxon>Sphingobacteriia</taxon>
        <taxon>Sphingobacteriales</taxon>
        <taxon>Sphingobacteriaceae</taxon>
        <taxon>Pedobacter</taxon>
    </lineage>
</organism>
<keyword evidence="6" id="KW-1185">Reference proteome</keyword>
<evidence type="ECO:0000256" key="1">
    <source>
        <dbReference type="ARBA" id="ARBA00023015"/>
    </source>
</evidence>
<reference evidence="5" key="1">
    <citation type="submission" date="2019-11" db="EMBL/GenBank/DDBJ databases">
        <title>Description of Pedobacter sp. LMG 31464T.</title>
        <authorList>
            <person name="Carlier A."/>
            <person name="Qi S."/>
            <person name="Vandamme P."/>
        </authorList>
    </citation>
    <scope>NUCLEOTIDE SEQUENCE</scope>
    <source>
        <strain evidence="5">LMG 31464</strain>
    </source>
</reference>
<evidence type="ECO:0000256" key="3">
    <source>
        <dbReference type="ARBA" id="ARBA00023163"/>
    </source>
</evidence>
<comment type="caution">
    <text evidence="5">The sequence shown here is derived from an EMBL/GenBank/DDBJ whole genome shotgun (WGS) entry which is preliminary data.</text>
</comment>
<proteinExistence type="predicted"/>
<dbReference type="AlphaFoldDB" id="A0A923E0M1"/>
<dbReference type="PANTHER" id="PTHR33204">
    <property type="entry name" value="TRANSCRIPTIONAL REGULATOR, MARR FAMILY"/>
    <property type="match status" value="1"/>
</dbReference>
<evidence type="ECO:0000256" key="2">
    <source>
        <dbReference type="ARBA" id="ARBA00023125"/>
    </source>
</evidence>
<dbReference type="PANTHER" id="PTHR33204:SF29">
    <property type="entry name" value="TRANSCRIPTIONAL REGULATOR"/>
    <property type="match status" value="1"/>
</dbReference>
<dbReference type="RefSeq" id="WP_182921948.1">
    <property type="nucleotide sequence ID" value="NZ_WNXD01000001.1"/>
</dbReference>
<accession>A0A923E0M1</accession>
<dbReference type="InterPro" id="IPR036388">
    <property type="entry name" value="WH-like_DNA-bd_sf"/>
</dbReference>
<name>A0A923E0M1_9SPHI</name>
<keyword evidence="1" id="KW-0805">Transcription regulation</keyword>
<dbReference type="Gene3D" id="1.10.10.10">
    <property type="entry name" value="Winged helix-like DNA-binding domain superfamily/Winged helix DNA-binding domain"/>
    <property type="match status" value="1"/>
</dbReference>